<comment type="cofactor">
    <cofactor evidence="1">
        <name>Mg(2+)</name>
        <dbReference type="ChEBI" id="CHEBI:18420"/>
    </cofactor>
</comment>
<dbReference type="GO" id="GO:0005829">
    <property type="term" value="C:cytosol"/>
    <property type="evidence" value="ECO:0007669"/>
    <property type="project" value="TreeGrafter"/>
</dbReference>
<dbReference type="CDD" id="cd00887">
    <property type="entry name" value="MoeA"/>
    <property type="match status" value="1"/>
</dbReference>
<dbReference type="InterPro" id="IPR036135">
    <property type="entry name" value="MoeA_linker/N_sf"/>
</dbReference>
<evidence type="ECO:0000256" key="9">
    <source>
        <dbReference type="ARBA" id="ARBA00047317"/>
    </source>
</evidence>
<keyword evidence="8" id="KW-0501">Molybdenum cofactor biosynthesis</keyword>
<dbReference type="EMBL" id="CAFBND010000080">
    <property type="protein sequence ID" value="CAB4951307.1"/>
    <property type="molecule type" value="Genomic_DNA"/>
</dbReference>
<dbReference type="GO" id="GO:0006777">
    <property type="term" value="P:Mo-molybdopterin cofactor biosynthetic process"/>
    <property type="evidence" value="ECO:0007669"/>
    <property type="project" value="UniProtKB-KW"/>
</dbReference>
<dbReference type="Gene3D" id="3.90.105.10">
    <property type="entry name" value="Molybdopterin biosynthesis moea protein, domain 2"/>
    <property type="match status" value="1"/>
</dbReference>
<evidence type="ECO:0000256" key="6">
    <source>
        <dbReference type="ARBA" id="ARBA00022723"/>
    </source>
</evidence>
<evidence type="ECO:0000256" key="7">
    <source>
        <dbReference type="ARBA" id="ARBA00022842"/>
    </source>
</evidence>
<evidence type="ECO:0000313" key="11">
    <source>
        <dbReference type="EMBL" id="CAB4848515.1"/>
    </source>
</evidence>
<dbReference type="Pfam" id="PF00994">
    <property type="entry name" value="MoCF_biosynth"/>
    <property type="match status" value="1"/>
</dbReference>
<keyword evidence="7" id="KW-0460">Magnesium</keyword>
<keyword evidence="6" id="KW-0479">Metal-binding</keyword>
<dbReference type="UniPathway" id="UPA00344"/>
<dbReference type="SUPFAM" id="SSF63882">
    <property type="entry name" value="MoeA N-terminal region -like"/>
    <property type="match status" value="1"/>
</dbReference>
<evidence type="ECO:0000256" key="1">
    <source>
        <dbReference type="ARBA" id="ARBA00001946"/>
    </source>
</evidence>
<dbReference type="EMBL" id="CAFBIZ010000060">
    <property type="protein sequence ID" value="CAB4848515.1"/>
    <property type="molecule type" value="Genomic_DNA"/>
</dbReference>
<dbReference type="InterPro" id="IPR001453">
    <property type="entry name" value="MoaB/Mog_dom"/>
</dbReference>
<reference evidence="11" key="1">
    <citation type="submission" date="2020-05" db="EMBL/GenBank/DDBJ databases">
        <authorList>
            <person name="Chiriac C."/>
            <person name="Salcher M."/>
            <person name="Ghai R."/>
            <person name="Kavagutti S V."/>
        </authorList>
    </citation>
    <scope>NUCLEOTIDE SEQUENCE</scope>
</reference>
<organism evidence="11">
    <name type="scientific">freshwater metagenome</name>
    <dbReference type="NCBI Taxonomy" id="449393"/>
    <lineage>
        <taxon>unclassified sequences</taxon>
        <taxon>metagenomes</taxon>
        <taxon>ecological metagenomes</taxon>
    </lineage>
</organism>
<dbReference type="PANTHER" id="PTHR10192:SF5">
    <property type="entry name" value="GEPHYRIN"/>
    <property type="match status" value="1"/>
</dbReference>
<evidence type="ECO:0000256" key="3">
    <source>
        <dbReference type="ARBA" id="ARBA00013269"/>
    </source>
</evidence>
<evidence type="ECO:0000259" key="10">
    <source>
        <dbReference type="SMART" id="SM00852"/>
    </source>
</evidence>
<accession>A0A6J7BTP8</accession>
<dbReference type="InterPro" id="IPR036688">
    <property type="entry name" value="MoeA_C_domain_IV_sf"/>
</dbReference>
<proteinExistence type="predicted"/>
<dbReference type="EC" id="2.10.1.1" evidence="3"/>
<comment type="catalytic activity">
    <reaction evidence="9">
        <text>adenylyl-molybdopterin + molybdate = Mo-molybdopterin + AMP + H(+)</text>
        <dbReference type="Rhea" id="RHEA:35047"/>
        <dbReference type="ChEBI" id="CHEBI:15378"/>
        <dbReference type="ChEBI" id="CHEBI:36264"/>
        <dbReference type="ChEBI" id="CHEBI:62727"/>
        <dbReference type="ChEBI" id="CHEBI:71302"/>
        <dbReference type="ChEBI" id="CHEBI:456215"/>
        <dbReference type="EC" id="2.10.1.1"/>
    </reaction>
</comment>
<dbReference type="InterPro" id="IPR036425">
    <property type="entry name" value="MoaB/Mog-like_dom_sf"/>
</dbReference>
<feature type="domain" description="MoaB/Mog" evidence="10">
    <location>
        <begin position="183"/>
        <end position="325"/>
    </location>
</feature>
<evidence type="ECO:0000256" key="2">
    <source>
        <dbReference type="ARBA" id="ARBA00005046"/>
    </source>
</evidence>
<dbReference type="InterPro" id="IPR005110">
    <property type="entry name" value="MoeA_linker/N"/>
</dbReference>
<dbReference type="Gene3D" id="3.40.980.10">
    <property type="entry name" value="MoaB/Mog-like domain"/>
    <property type="match status" value="1"/>
</dbReference>
<dbReference type="PANTHER" id="PTHR10192">
    <property type="entry name" value="MOLYBDOPTERIN BIOSYNTHESIS PROTEIN"/>
    <property type="match status" value="1"/>
</dbReference>
<dbReference type="EMBL" id="CAFBPU010000002">
    <property type="protein sequence ID" value="CAB5018704.1"/>
    <property type="molecule type" value="Genomic_DNA"/>
</dbReference>
<dbReference type="InterPro" id="IPR005111">
    <property type="entry name" value="MoeA_C_domain_IV"/>
</dbReference>
<evidence type="ECO:0000256" key="8">
    <source>
        <dbReference type="ARBA" id="ARBA00023150"/>
    </source>
</evidence>
<dbReference type="GO" id="GO:0046872">
    <property type="term" value="F:metal ion binding"/>
    <property type="evidence" value="ECO:0007669"/>
    <property type="project" value="UniProtKB-KW"/>
</dbReference>
<keyword evidence="4" id="KW-0500">Molybdenum</keyword>
<dbReference type="NCBIfam" id="TIGR00177">
    <property type="entry name" value="molyb_syn"/>
    <property type="match status" value="1"/>
</dbReference>
<gene>
    <name evidence="11" type="ORF">UFOPK3268_00620</name>
    <name evidence="12" type="ORF">UFOPK3752_01675</name>
    <name evidence="13" type="ORF">UFOPK4150_00102</name>
</gene>
<evidence type="ECO:0000313" key="12">
    <source>
        <dbReference type="EMBL" id="CAB4951307.1"/>
    </source>
</evidence>
<dbReference type="GO" id="GO:0061599">
    <property type="term" value="F:molybdopterin molybdotransferase activity"/>
    <property type="evidence" value="ECO:0007669"/>
    <property type="project" value="UniProtKB-EC"/>
</dbReference>
<dbReference type="Gene3D" id="2.170.190.11">
    <property type="entry name" value="Molybdopterin biosynthesis moea protein, domain 3"/>
    <property type="match status" value="1"/>
</dbReference>
<dbReference type="InterPro" id="IPR038987">
    <property type="entry name" value="MoeA-like"/>
</dbReference>
<dbReference type="Pfam" id="PF03453">
    <property type="entry name" value="MoeA_N"/>
    <property type="match status" value="1"/>
</dbReference>
<dbReference type="FunFam" id="2.170.190.11:FF:000001">
    <property type="entry name" value="Molybdopterin molybdenumtransferase"/>
    <property type="match status" value="1"/>
</dbReference>
<protein>
    <recommendedName>
        <fullName evidence="3">molybdopterin molybdotransferase</fullName>
        <ecNumber evidence="3">2.10.1.1</ecNumber>
    </recommendedName>
</protein>
<dbReference type="SMART" id="SM00852">
    <property type="entry name" value="MoCF_biosynth"/>
    <property type="match status" value="1"/>
</dbReference>
<dbReference type="SUPFAM" id="SSF53218">
    <property type="entry name" value="Molybdenum cofactor biosynthesis proteins"/>
    <property type="match status" value="1"/>
</dbReference>
<name>A0A6J7BTP8_9ZZZZ</name>
<dbReference type="Pfam" id="PF03454">
    <property type="entry name" value="MoeA_C"/>
    <property type="match status" value="1"/>
</dbReference>
<sequence length="413" mass="42916">MMTPMRTVSEHQAIVLANTDVLGQVDVPLLDALGQCLASDIVAPWPLPSFDNSSMDGYAVISADVADASEANPRALRVIADAAAGSSGHLEVVSGTAVRIMTGAPIPSGADAVVPIEATNGGIADVLVREAVTSGSYVRWAGEDVTAGSVVMRAGTVVTERSLAVLASVGRASVPVFRRPRVVVISTGDELVEPGTVLSHGRIIDSNGVMLTACAREAGAVAHRAPLVRDQEDEVRAALDLAAADADIIVTSGGVSMGAYDTMKAVLSRTGEVEFARVAMHPGMPQGTGLVRFSGGRHVRIVTLPGNPVSSFISFELFVRPLIRAMMGFTEGSRPGERARSDEAFDSPVAKQQYVRAVLSRASDGSRRVRPVGGQGSHVVGGLAQADCLVVVPVGVGRVEVGSEVEVIDLTRR</sequence>
<evidence type="ECO:0000256" key="4">
    <source>
        <dbReference type="ARBA" id="ARBA00022505"/>
    </source>
</evidence>
<comment type="pathway">
    <text evidence="2">Cofactor biosynthesis; molybdopterin biosynthesis.</text>
</comment>
<evidence type="ECO:0000256" key="5">
    <source>
        <dbReference type="ARBA" id="ARBA00022679"/>
    </source>
</evidence>
<dbReference type="AlphaFoldDB" id="A0A6J7BTP8"/>
<keyword evidence="5" id="KW-0808">Transferase</keyword>
<dbReference type="SUPFAM" id="SSF63867">
    <property type="entry name" value="MoeA C-terminal domain-like"/>
    <property type="match status" value="1"/>
</dbReference>
<evidence type="ECO:0000313" key="13">
    <source>
        <dbReference type="EMBL" id="CAB5018704.1"/>
    </source>
</evidence>
<dbReference type="FunFam" id="3.40.980.10:FF:000004">
    <property type="entry name" value="Molybdopterin molybdenumtransferase"/>
    <property type="match status" value="1"/>
</dbReference>
<dbReference type="NCBIfam" id="NF045515">
    <property type="entry name" value="Glp_gephyrin"/>
    <property type="match status" value="1"/>
</dbReference>
<dbReference type="Gene3D" id="2.40.340.10">
    <property type="entry name" value="MoeA, C-terminal, domain IV"/>
    <property type="match status" value="1"/>
</dbReference>